<dbReference type="PANTHER" id="PTHR36504">
    <property type="entry name" value="LIPOPOLYSACCHARIDE EXPORT SYSTEM PROTEIN LPTA"/>
    <property type="match status" value="1"/>
</dbReference>
<reference evidence="7 8" key="1">
    <citation type="submission" date="2017-07" db="EMBL/GenBank/DDBJ databases">
        <title>Complete genome sequence of Oryzomicrobium terrae TPP412.</title>
        <authorList>
            <person name="Chiu L.-W."/>
            <person name="Lo K.-J."/>
            <person name="Tsai Y.-M."/>
            <person name="Lin S.-S."/>
            <person name="Kuo C.-H."/>
            <person name="Liu C.-T."/>
        </authorList>
    </citation>
    <scope>NUCLEOTIDE SEQUENCE [LARGE SCALE GENOMIC DNA]</scope>
    <source>
        <strain evidence="7 8">TPP412</strain>
    </source>
</reference>
<accession>A0A5C1ECG4</accession>
<dbReference type="HAMAP" id="MF_01914">
    <property type="entry name" value="LPS_assembly_LptA"/>
    <property type="match status" value="1"/>
</dbReference>
<evidence type="ECO:0000256" key="2">
    <source>
        <dbReference type="ARBA" id="ARBA00022729"/>
    </source>
</evidence>
<dbReference type="Gene3D" id="2.60.450.10">
    <property type="entry name" value="Lipopolysaccharide (LPS) transport protein A like domain"/>
    <property type="match status" value="1"/>
</dbReference>
<dbReference type="EMBL" id="CP022579">
    <property type="protein sequence ID" value="QEL65968.1"/>
    <property type="molecule type" value="Genomic_DNA"/>
</dbReference>
<dbReference type="InterPro" id="IPR052037">
    <property type="entry name" value="LPS_export_LptA"/>
</dbReference>
<dbReference type="GO" id="GO:0030288">
    <property type="term" value="C:outer membrane-bounded periplasmic space"/>
    <property type="evidence" value="ECO:0007669"/>
    <property type="project" value="TreeGrafter"/>
</dbReference>
<comment type="subunit">
    <text evidence="4">Component of the lipopolysaccharide transport and assembly complex.</text>
</comment>
<keyword evidence="1 4" id="KW-0813">Transport</keyword>
<dbReference type="GO" id="GO:0043165">
    <property type="term" value="P:Gram-negative-bacterium-type cell outer membrane assembly"/>
    <property type="evidence" value="ECO:0007669"/>
    <property type="project" value="UniProtKB-UniRule"/>
</dbReference>
<dbReference type="GO" id="GO:0009279">
    <property type="term" value="C:cell outer membrane"/>
    <property type="evidence" value="ECO:0007669"/>
    <property type="project" value="TreeGrafter"/>
</dbReference>
<dbReference type="InterPro" id="IPR014340">
    <property type="entry name" value="LptA"/>
</dbReference>
<comment type="similarity">
    <text evidence="4">Belongs to the LptA family.</text>
</comment>
<evidence type="ECO:0000256" key="5">
    <source>
        <dbReference type="SAM" id="MobiDB-lite"/>
    </source>
</evidence>
<evidence type="ECO:0000313" key="8">
    <source>
        <dbReference type="Proteomes" id="UP000323671"/>
    </source>
</evidence>
<evidence type="ECO:0000256" key="3">
    <source>
        <dbReference type="ARBA" id="ARBA00022764"/>
    </source>
</evidence>
<sequence length="218" mass="23362" precursor="true">MTATFHSSRPVLLLSLALALHMLMATAPARAEKADKEKPVNLEADRVSADDARKVYTFEGNVRLVQGTMSLLADRVVVTQDESGFQKGVAYGLNGKLAKFRQKREGKDEWIDGEAERIDHDAKTDTTELFIRAWVKSGQDEVRGPYIRYDALTEQYLVASAPGAKPTASGTAPGAAPAGRVRAILQPKGKGADTAAPTGTTKGDGLPLKSAPTVNTDR</sequence>
<dbReference type="Proteomes" id="UP000323671">
    <property type="component" value="Chromosome"/>
</dbReference>
<dbReference type="GO" id="GO:0001530">
    <property type="term" value="F:lipopolysaccharide binding"/>
    <property type="evidence" value="ECO:0007669"/>
    <property type="project" value="InterPro"/>
</dbReference>
<keyword evidence="8" id="KW-1185">Reference proteome</keyword>
<dbReference type="PANTHER" id="PTHR36504:SF1">
    <property type="entry name" value="LIPOPOLYSACCHARIDE EXPORT SYSTEM PROTEIN LPTA"/>
    <property type="match status" value="1"/>
</dbReference>
<name>A0A5C1ECG4_9RHOO</name>
<keyword evidence="2 4" id="KW-0732">Signal</keyword>
<protein>
    <recommendedName>
        <fullName evidence="4">Lipopolysaccharide export system protein LptA</fullName>
    </recommendedName>
</protein>
<keyword evidence="3 4" id="KW-0574">Periplasm</keyword>
<organism evidence="7 8">
    <name type="scientific">Oryzomicrobium terrae</name>
    <dbReference type="NCBI Taxonomy" id="1735038"/>
    <lineage>
        <taxon>Bacteria</taxon>
        <taxon>Pseudomonadati</taxon>
        <taxon>Pseudomonadota</taxon>
        <taxon>Betaproteobacteria</taxon>
        <taxon>Rhodocyclales</taxon>
        <taxon>Rhodocyclaceae</taxon>
        <taxon>Oryzomicrobium</taxon>
    </lineage>
</organism>
<dbReference type="NCBIfam" id="TIGR03002">
    <property type="entry name" value="outer_YhbN_LptA"/>
    <property type="match status" value="1"/>
</dbReference>
<feature type="compositionally biased region" description="Low complexity" evidence="5">
    <location>
        <begin position="163"/>
        <end position="179"/>
    </location>
</feature>
<comment type="subcellular location">
    <subcellularLocation>
        <location evidence="4">Periplasm</location>
    </subcellularLocation>
</comment>
<comment type="function">
    <text evidence="4">Involved in the assembly of lipopolysaccharide (LPS). Required for the translocation of LPS from the inner membrane to the outer membrane.</text>
</comment>
<dbReference type="InterPro" id="IPR005653">
    <property type="entry name" value="OstA-like_N"/>
</dbReference>
<evidence type="ECO:0000256" key="1">
    <source>
        <dbReference type="ARBA" id="ARBA00022448"/>
    </source>
</evidence>
<dbReference type="AlphaFoldDB" id="A0A5C1ECG4"/>
<evidence type="ECO:0000313" key="7">
    <source>
        <dbReference type="EMBL" id="QEL65968.1"/>
    </source>
</evidence>
<dbReference type="GO" id="GO:0017089">
    <property type="term" value="F:glycolipid transfer activity"/>
    <property type="evidence" value="ECO:0007669"/>
    <property type="project" value="TreeGrafter"/>
</dbReference>
<feature type="signal peptide" evidence="4">
    <location>
        <begin position="1"/>
        <end position="31"/>
    </location>
</feature>
<dbReference type="KEGG" id="otr:OTERR_24920"/>
<gene>
    <name evidence="4 7" type="primary">lptA</name>
    <name evidence="7" type="ORF">OTERR_24920</name>
</gene>
<feature type="domain" description="Organic solvent tolerance-like N-terminal" evidence="6">
    <location>
        <begin position="42"/>
        <end position="153"/>
    </location>
</feature>
<dbReference type="Pfam" id="PF03968">
    <property type="entry name" value="LptD_N"/>
    <property type="match status" value="1"/>
</dbReference>
<dbReference type="GO" id="GO:0015920">
    <property type="term" value="P:lipopolysaccharide transport"/>
    <property type="evidence" value="ECO:0007669"/>
    <property type="project" value="UniProtKB-UniRule"/>
</dbReference>
<evidence type="ECO:0000256" key="4">
    <source>
        <dbReference type="HAMAP-Rule" id="MF_01914"/>
    </source>
</evidence>
<evidence type="ECO:0000259" key="6">
    <source>
        <dbReference type="Pfam" id="PF03968"/>
    </source>
</evidence>
<dbReference type="RefSeq" id="WP_149425988.1">
    <property type="nucleotide sequence ID" value="NZ_CP022579.1"/>
</dbReference>
<proteinExistence type="inferred from homology"/>
<feature type="chain" id="PRO_5023526323" description="Lipopolysaccharide export system protein LptA" evidence="4">
    <location>
        <begin position="32"/>
        <end position="218"/>
    </location>
</feature>
<feature type="region of interest" description="Disordered" evidence="5">
    <location>
        <begin position="163"/>
        <end position="218"/>
    </location>
</feature>